<keyword evidence="10" id="KW-0539">Nucleus</keyword>
<evidence type="ECO:0000256" key="3">
    <source>
        <dbReference type="ARBA" id="ARBA00022432"/>
    </source>
</evidence>
<keyword evidence="8" id="KW-0010">Activator</keyword>
<dbReference type="InterPro" id="IPR000014">
    <property type="entry name" value="PAS"/>
</dbReference>
<dbReference type="InterPro" id="IPR001138">
    <property type="entry name" value="Zn2Cys6_DnaBD"/>
</dbReference>
<dbReference type="PROSITE" id="PS00463">
    <property type="entry name" value="ZN2_CY6_FUNGAL_1"/>
    <property type="match status" value="1"/>
</dbReference>
<comment type="caution">
    <text evidence="14">The sequence shown here is derived from an EMBL/GenBank/DDBJ whole genome shotgun (WGS) entry which is preliminary data.</text>
</comment>
<keyword evidence="5" id="KW-0862">Zinc</keyword>
<dbReference type="GO" id="GO:0000981">
    <property type="term" value="F:DNA-binding transcription factor activity, RNA polymerase II-specific"/>
    <property type="evidence" value="ECO:0007669"/>
    <property type="project" value="InterPro"/>
</dbReference>
<dbReference type="InterPro" id="IPR050335">
    <property type="entry name" value="ERT1_acuK_gluconeogen_tf"/>
</dbReference>
<dbReference type="AlphaFoldDB" id="A0AAN6DDG8"/>
<dbReference type="SUPFAM" id="SSF55785">
    <property type="entry name" value="PYP-like sensor domain (PAS domain)"/>
    <property type="match status" value="1"/>
</dbReference>
<evidence type="ECO:0000256" key="1">
    <source>
        <dbReference type="ARBA" id="ARBA00004123"/>
    </source>
</evidence>
<feature type="domain" description="Zn(2)-C6 fungal-type" evidence="13">
    <location>
        <begin position="19"/>
        <end position="50"/>
    </location>
</feature>
<dbReference type="SMART" id="SM00066">
    <property type="entry name" value="GAL4"/>
    <property type="match status" value="1"/>
</dbReference>
<evidence type="ECO:0000256" key="5">
    <source>
        <dbReference type="ARBA" id="ARBA00022833"/>
    </source>
</evidence>
<keyword evidence="17" id="KW-1185">Reference proteome</keyword>
<sequence>MSTSPPKRRRNVRKKVSRACNHCRKAHVTCDDGRPCARCISKGTAETCMDAPRKTKKYLTGETSGSELPPTMPEKRRPFMSSAADMEYATLGNIINQDFVSPDNQQSSQFFSPAVSNSASEDTNDSVNFQNPMYQNRHMFVPDTNQINMYKMQNITPQCDPMTNQYFIGAHMTFPQVVKQISQSRQLNPMQFNERNQQSAISFSVAVPQPEEHQLANTPCGLQFKEPSEIYSKITAPFNYVQPYHDLNLYLRKRFDKKHLVSMSKSMSEYRPSFIAGMIHLKGDDLIFAEQCFQRTLLEYDAYISISGTPTLVWRRTSQIAYVGDEFCVLTGWSKEQLLGKSTFAVEIMDDKSCVEYFQLFSKIAFGDFRGATMTECTLLTPEGESIRTSSIWTLKRDVFGIPMMIIASFLPILT</sequence>
<evidence type="ECO:0000313" key="15">
    <source>
        <dbReference type="EMBL" id="KAG7847204.1"/>
    </source>
</evidence>
<comment type="function">
    <text evidence="11">Transcription factor which regulates nonfermentable carbon utilization. Activator of gluconeogenetic genes.</text>
</comment>
<dbReference type="Proteomes" id="UP001197328">
    <property type="component" value="Unassembled WGS sequence"/>
</dbReference>
<dbReference type="Pfam" id="PF24990">
    <property type="entry name" value="PAS_13"/>
    <property type="match status" value="2"/>
</dbReference>
<comment type="similarity">
    <text evidence="2">Belongs to the ERT1/acuK family.</text>
</comment>
<reference evidence="14 17" key="1">
    <citation type="journal article" date="2021" name="G3 (Bethesda)">
        <title>Genomic diversity, chromosomal rearrangements, and interspecies hybridization in the ogataea polymorpha species complex.</title>
        <authorList>
            <person name="Hanson S.J."/>
            <person name="Cinneide E.O."/>
            <person name="Salzberg L.I."/>
            <person name="Wolfe K.H."/>
            <person name="McGowan J."/>
            <person name="Fitzpatrick D.A."/>
            <person name="Matlin K."/>
        </authorList>
    </citation>
    <scope>NUCLEOTIDE SEQUENCE</scope>
    <source>
        <strain evidence="15">51-138</strain>
        <strain evidence="14">61-244</strain>
    </source>
</reference>
<dbReference type="InterPro" id="IPR035965">
    <property type="entry name" value="PAS-like_dom_sf"/>
</dbReference>
<organism evidence="14 16">
    <name type="scientific">Pichia angusta</name>
    <name type="common">Yeast</name>
    <name type="synonym">Hansenula polymorpha</name>
    <dbReference type="NCBI Taxonomy" id="870730"/>
    <lineage>
        <taxon>Eukaryota</taxon>
        <taxon>Fungi</taxon>
        <taxon>Dikarya</taxon>
        <taxon>Ascomycota</taxon>
        <taxon>Saccharomycotina</taxon>
        <taxon>Pichiomycetes</taxon>
        <taxon>Pichiales</taxon>
        <taxon>Pichiaceae</taxon>
        <taxon>Ogataea</taxon>
    </lineage>
</organism>
<dbReference type="CDD" id="cd00130">
    <property type="entry name" value="PAS"/>
    <property type="match status" value="1"/>
</dbReference>
<keyword evidence="7" id="KW-0238">DNA-binding</keyword>
<evidence type="ECO:0000313" key="14">
    <source>
        <dbReference type="EMBL" id="KAG7816504.1"/>
    </source>
</evidence>
<dbReference type="Proteomes" id="UP001196530">
    <property type="component" value="Unassembled WGS sequence"/>
</dbReference>
<comment type="subcellular location">
    <subcellularLocation>
        <location evidence="1">Nucleus</location>
    </subcellularLocation>
</comment>
<dbReference type="GO" id="GO:0009267">
    <property type="term" value="P:cellular response to starvation"/>
    <property type="evidence" value="ECO:0007669"/>
    <property type="project" value="TreeGrafter"/>
</dbReference>
<dbReference type="PROSITE" id="PS50048">
    <property type="entry name" value="ZN2_CY6_FUNGAL_2"/>
    <property type="match status" value="1"/>
</dbReference>
<evidence type="ECO:0000256" key="6">
    <source>
        <dbReference type="ARBA" id="ARBA00023015"/>
    </source>
</evidence>
<dbReference type="GeneID" id="66128597"/>
<evidence type="ECO:0000256" key="4">
    <source>
        <dbReference type="ARBA" id="ARBA00022723"/>
    </source>
</evidence>
<dbReference type="GO" id="GO:0005634">
    <property type="term" value="C:nucleus"/>
    <property type="evidence" value="ECO:0007669"/>
    <property type="project" value="UniProtKB-SubCell"/>
</dbReference>
<dbReference type="EMBL" id="JAHLVD010000011">
    <property type="protein sequence ID" value="KAG7847204.1"/>
    <property type="molecule type" value="Genomic_DNA"/>
</dbReference>
<dbReference type="RefSeq" id="XP_043058038.1">
    <property type="nucleotide sequence ID" value="XM_043205256.1"/>
</dbReference>
<proteinExistence type="inferred from homology"/>
<dbReference type="Gene3D" id="4.10.240.10">
    <property type="entry name" value="Zn(2)-C6 fungal-type DNA-binding domain"/>
    <property type="match status" value="1"/>
</dbReference>
<evidence type="ECO:0000259" key="13">
    <source>
        <dbReference type="PROSITE" id="PS50048"/>
    </source>
</evidence>
<dbReference type="GO" id="GO:0006094">
    <property type="term" value="P:gluconeogenesis"/>
    <property type="evidence" value="ECO:0007669"/>
    <property type="project" value="UniProtKB-KW"/>
</dbReference>
<keyword evidence="3" id="KW-0312">Gluconeogenesis</keyword>
<dbReference type="GO" id="GO:0008270">
    <property type="term" value="F:zinc ion binding"/>
    <property type="evidence" value="ECO:0007669"/>
    <property type="project" value="InterPro"/>
</dbReference>
<protein>
    <recommendedName>
        <fullName evidence="12">Transcription activator of gluconeogenesis ERT1</fullName>
    </recommendedName>
</protein>
<keyword evidence="9" id="KW-0804">Transcription</keyword>
<evidence type="ECO:0000313" key="16">
    <source>
        <dbReference type="Proteomes" id="UP001196530"/>
    </source>
</evidence>
<dbReference type="SUPFAM" id="SSF57701">
    <property type="entry name" value="Zn2/Cys6 DNA-binding domain"/>
    <property type="match status" value="1"/>
</dbReference>
<keyword evidence="4" id="KW-0479">Metal-binding</keyword>
<evidence type="ECO:0000313" key="17">
    <source>
        <dbReference type="Proteomes" id="UP001197328"/>
    </source>
</evidence>
<dbReference type="CDD" id="cd00067">
    <property type="entry name" value="GAL4"/>
    <property type="match status" value="1"/>
</dbReference>
<evidence type="ECO:0000256" key="8">
    <source>
        <dbReference type="ARBA" id="ARBA00023159"/>
    </source>
</evidence>
<accession>A0AAN6DDG8</accession>
<evidence type="ECO:0000256" key="2">
    <source>
        <dbReference type="ARBA" id="ARBA00010855"/>
    </source>
</evidence>
<name>A0AAN6DDG8_PICAN</name>
<evidence type="ECO:0000256" key="7">
    <source>
        <dbReference type="ARBA" id="ARBA00023125"/>
    </source>
</evidence>
<dbReference type="Pfam" id="PF00172">
    <property type="entry name" value="Zn_clus"/>
    <property type="match status" value="1"/>
</dbReference>
<dbReference type="InterPro" id="IPR036864">
    <property type="entry name" value="Zn2-C6_fun-type_DNA-bd_sf"/>
</dbReference>
<dbReference type="PANTHER" id="PTHR47659:SF1">
    <property type="entry name" value="TRANSCRIPTION ACTIVATOR OF GLUCONEOGENESIS ERT1"/>
    <property type="match status" value="1"/>
</dbReference>
<evidence type="ECO:0000256" key="9">
    <source>
        <dbReference type="ARBA" id="ARBA00023163"/>
    </source>
</evidence>
<dbReference type="EMBL" id="JAHLUX010000010">
    <property type="protein sequence ID" value="KAG7816504.1"/>
    <property type="molecule type" value="Genomic_DNA"/>
</dbReference>
<dbReference type="GO" id="GO:0000977">
    <property type="term" value="F:RNA polymerase II transcription regulatory region sequence-specific DNA binding"/>
    <property type="evidence" value="ECO:0007669"/>
    <property type="project" value="TreeGrafter"/>
</dbReference>
<dbReference type="InterPro" id="IPR056751">
    <property type="entry name" value="PAS_13"/>
</dbReference>
<evidence type="ECO:0000256" key="11">
    <source>
        <dbReference type="ARBA" id="ARBA00037475"/>
    </source>
</evidence>
<evidence type="ECO:0000256" key="12">
    <source>
        <dbReference type="ARBA" id="ARBA00040903"/>
    </source>
</evidence>
<evidence type="ECO:0000256" key="10">
    <source>
        <dbReference type="ARBA" id="ARBA00023242"/>
    </source>
</evidence>
<keyword evidence="6" id="KW-0805">Transcription regulation</keyword>
<gene>
    <name evidence="14" type="ORF">KL928_004546</name>
    <name evidence="15" type="ORF">KL940_003950</name>
</gene>
<dbReference type="PANTHER" id="PTHR47659">
    <property type="entry name" value="ZN(II)2CYS6 TRANSCRIPTION FACTOR (EUROFUNG)-RELATED"/>
    <property type="match status" value="1"/>
</dbReference>